<gene>
    <name evidence="2" type="ORF">E2C01_101692</name>
</gene>
<comment type="caution">
    <text evidence="2">The sequence shown here is derived from an EMBL/GenBank/DDBJ whole genome shotgun (WGS) entry which is preliminary data.</text>
</comment>
<evidence type="ECO:0000256" key="1">
    <source>
        <dbReference type="SAM" id="MobiDB-lite"/>
    </source>
</evidence>
<proteinExistence type="predicted"/>
<dbReference type="Proteomes" id="UP000324222">
    <property type="component" value="Unassembled WGS sequence"/>
</dbReference>
<keyword evidence="3" id="KW-1185">Reference proteome</keyword>
<dbReference type="EMBL" id="VSRR010148389">
    <property type="protein sequence ID" value="MPD05920.1"/>
    <property type="molecule type" value="Genomic_DNA"/>
</dbReference>
<sequence>MMVHPKARLDGLRLARHGCQETGSGPQSERAQENLPSLGLVAQTSGREPEFSAGDGTSKIRNVKQIDSITK</sequence>
<protein>
    <submittedName>
        <fullName evidence="2">Uncharacterized protein</fullName>
    </submittedName>
</protein>
<reference evidence="2 3" key="1">
    <citation type="submission" date="2019-05" db="EMBL/GenBank/DDBJ databases">
        <title>Another draft genome of Portunus trituberculatus and its Hox gene families provides insights of decapod evolution.</title>
        <authorList>
            <person name="Jeong J.-H."/>
            <person name="Song I."/>
            <person name="Kim S."/>
            <person name="Choi T."/>
            <person name="Kim D."/>
            <person name="Ryu S."/>
            <person name="Kim W."/>
        </authorList>
    </citation>
    <scope>NUCLEOTIDE SEQUENCE [LARGE SCALE GENOMIC DNA]</scope>
    <source>
        <tissue evidence="2">Muscle</tissue>
    </source>
</reference>
<accession>A0A5B7KFJ1</accession>
<dbReference type="AlphaFoldDB" id="A0A5B7KFJ1"/>
<feature type="region of interest" description="Disordered" evidence="1">
    <location>
        <begin position="46"/>
        <end position="71"/>
    </location>
</feature>
<organism evidence="2 3">
    <name type="scientific">Portunus trituberculatus</name>
    <name type="common">Swimming crab</name>
    <name type="synonym">Neptunus trituberculatus</name>
    <dbReference type="NCBI Taxonomy" id="210409"/>
    <lineage>
        <taxon>Eukaryota</taxon>
        <taxon>Metazoa</taxon>
        <taxon>Ecdysozoa</taxon>
        <taxon>Arthropoda</taxon>
        <taxon>Crustacea</taxon>
        <taxon>Multicrustacea</taxon>
        <taxon>Malacostraca</taxon>
        <taxon>Eumalacostraca</taxon>
        <taxon>Eucarida</taxon>
        <taxon>Decapoda</taxon>
        <taxon>Pleocyemata</taxon>
        <taxon>Brachyura</taxon>
        <taxon>Eubrachyura</taxon>
        <taxon>Portunoidea</taxon>
        <taxon>Portunidae</taxon>
        <taxon>Portuninae</taxon>
        <taxon>Portunus</taxon>
    </lineage>
</organism>
<evidence type="ECO:0000313" key="3">
    <source>
        <dbReference type="Proteomes" id="UP000324222"/>
    </source>
</evidence>
<name>A0A5B7KFJ1_PORTR</name>
<evidence type="ECO:0000313" key="2">
    <source>
        <dbReference type="EMBL" id="MPD05920.1"/>
    </source>
</evidence>